<accession>A0A1H9UJW3</accession>
<name>A0A1H9UJW3_9RHOB</name>
<feature type="chain" id="PRO_5011715286" description="DUF4174 domain-containing protein" evidence="2">
    <location>
        <begin position="22"/>
        <end position="150"/>
    </location>
</feature>
<proteinExistence type="predicted"/>
<dbReference type="STRING" id="641238.SAMN04490244_105327"/>
<evidence type="ECO:0000259" key="3">
    <source>
        <dbReference type="Pfam" id="PF13778"/>
    </source>
</evidence>
<protein>
    <recommendedName>
        <fullName evidence="3">DUF4174 domain-containing protein</fullName>
    </recommendedName>
</protein>
<dbReference type="Proteomes" id="UP000198885">
    <property type="component" value="Unassembled WGS sequence"/>
</dbReference>
<dbReference type="OrthoDB" id="7362103at2"/>
<dbReference type="InterPro" id="IPR025232">
    <property type="entry name" value="DUF4174"/>
</dbReference>
<evidence type="ECO:0000256" key="1">
    <source>
        <dbReference type="ARBA" id="ARBA00022729"/>
    </source>
</evidence>
<dbReference type="AlphaFoldDB" id="A0A1H9UJW3"/>
<organism evidence="4 5">
    <name type="scientific">Tranquillimonas rosea</name>
    <dbReference type="NCBI Taxonomy" id="641238"/>
    <lineage>
        <taxon>Bacteria</taxon>
        <taxon>Pseudomonadati</taxon>
        <taxon>Pseudomonadota</taxon>
        <taxon>Alphaproteobacteria</taxon>
        <taxon>Rhodobacterales</taxon>
        <taxon>Roseobacteraceae</taxon>
        <taxon>Tranquillimonas</taxon>
    </lineage>
</organism>
<reference evidence="4 5" key="1">
    <citation type="submission" date="2016-10" db="EMBL/GenBank/DDBJ databases">
        <authorList>
            <person name="de Groot N.N."/>
        </authorList>
    </citation>
    <scope>NUCLEOTIDE SEQUENCE [LARGE SCALE GENOMIC DNA]</scope>
    <source>
        <strain evidence="4 5">DSM 23042</strain>
    </source>
</reference>
<feature type="domain" description="DUF4174" evidence="3">
    <location>
        <begin position="46"/>
        <end position="147"/>
    </location>
</feature>
<keyword evidence="1 2" id="KW-0732">Signal</keyword>
<gene>
    <name evidence="4" type="ORF">SAMN04490244_105327</name>
</gene>
<evidence type="ECO:0000256" key="2">
    <source>
        <dbReference type="SAM" id="SignalP"/>
    </source>
</evidence>
<keyword evidence="5" id="KW-1185">Reference proteome</keyword>
<feature type="signal peptide" evidence="2">
    <location>
        <begin position="1"/>
        <end position="21"/>
    </location>
</feature>
<dbReference type="EMBL" id="FOGU01000005">
    <property type="protein sequence ID" value="SES09588.1"/>
    <property type="molecule type" value="Genomic_DNA"/>
</dbReference>
<evidence type="ECO:0000313" key="4">
    <source>
        <dbReference type="EMBL" id="SES09588.1"/>
    </source>
</evidence>
<dbReference type="RefSeq" id="WP_092693381.1">
    <property type="nucleotide sequence ID" value="NZ_FOGU01000005.1"/>
</dbReference>
<evidence type="ECO:0000313" key="5">
    <source>
        <dbReference type="Proteomes" id="UP000198885"/>
    </source>
</evidence>
<sequence length="150" mass="16169">MRSRLMATCMAGAALAVFGMAFGPADGRAAAGDDVFGPLPADTATLDAYKWQNRPVLLFAPGKDDSAYAEQMRIFETARAGLAEREVVVLSDTAPDVGGALREAYGIDGFTMILVGKDGTMKLRDHAPIPAAELFARIDSMPMRRREMRE</sequence>
<dbReference type="Pfam" id="PF13778">
    <property type="entry name" value="DUF4174"/>
    <property type="match status" value="1"/>
</dbReference>